<evidence type="ECO:0000256" key="5">
    <source>
        <dbReference type="ARBA" id="ARBA00023136"/>
    </source>
</evidence>
<evidence type="ECO:0000313" key="10">
    <source>
        <dbReference type="Proteomes" id="UP000551878"/>
    </source>
</evidence>
<dbReference type="InterPro" id="IPR032813">
    <property type="entry name" value="Na_H_antiport_N"/>
</dbReference>
<dbReference type="Pfam" id="PF13726">
    <property type="entry name" value="Na_H_antiport_2"/>
    <property type="match status" value="1"/>
</dbReference>
<dbReference type="PANTHER" id="PTHR37821">
    <property type="entry name" value="AMINO ACID TRANSPORTER YUIF-RELATED"/>
    <property type="match status" value="1"/>
</dbReference>
<protein>
    <recommendedName>
        <fullName evidence="11">Sodium:proton antiporter</fullName>
    </recommendedName>
</protein>
<name>A0A840QQ68_9BACI</name>
<feature type="transmembrane region" description="Helical" evidence="6">
    <location>
        <begin position="102"/>
        <end position="130"/>
    </location>
</feature>
<feature type="transmembrane region" description="Helical" evidence="6">
    <location>
        <begin position="150"/>
        <end position="171"/>
    </location>
</feature>
<feature type="transmembrane region" description="Helical" evidence="6">
    <location>
        <begin position="192"/>
        <end position="213"/>
    </location>
</feature>
<keyword evidence="10" id="KW-1185">Reference proteome</keyword>
<proteinExistence type="predicted"/>
<accession>A0A840QQ68</accession>
<evidence type="ECO:0000256" key="1">
    <source>
        <dbReference type="ARBA" id="ARBA00004651"/>
    </source>
</evidence>
<dbReference type="AlphaFoldDB" id="A0A840QQ68"/>
<comment type="caution">
    <text evidence="9">The sequence shown here is derived from an EMBL/GenBank/DDBJ whole genome shotgun (WGS) entry which is preliminary data.</text>
</comment>
<feature type="domain" description="Putative Na+/H+ antiporter N-terminal" evidence="8">
    <location>
        <begin position="2"/>
        <end position="87"/>
    </location>
</feature>
<evidence type="ECO:0000313" key="9">
    <source>
        <dbReference type="EMBL" id="MBB5173566.1"/>
    </source>
</evidence>
<comment type="subcellular location">
    <subcellularLocation>
        <location evidence="1">Cell membrane</location>
        <topology evidence="1">Multi-pass membrane protein</topology>
    </subcellularLocation>
</comment>
<evidence type="ECO:0000259" key="8">
    <source>
        <dbReference type="Pfam" id="PF13726"/>
    </source>
</evidence>
<evidence type="ECO:0008006" key="11">
    <source>
        <dbReference type="Google" id="ProtNLM"/>
    </source>
</evidence>
<keyword evidence="2" id="KW-1003">Cell membrane</keyword>
<evidence type="ECO:0000256" key="3">
    <source>
        <dbReference type="ARBA" id="ARBA00022692"/>
    </source>
</evidence>
<keyword evidence="4 6" id="KW-1133">Transmembrane helix</keyword>
<feature type="transmembrane region" description="Helical" evidence="6">
    <location>
        <begin position="424"/>
        <end position="441"/>
    </location>
</feature>
<dbReference type="RefSeq" id="WP_184664001.1">
    <property type="nucleotide sequence ID" value="NZ_JACHHB010000006.1"/>
</dbReference>
<keyword evidence="5 6" id="KW-0472">Membrane</keyword>
<feature type="domain" description="Na+/H+ antiporter NhaC-like C-terminal" evidence="7">
    <location>
        <begin position="150"/>
        <end position="436"/>
    </location>
</feature>
<evidence type="ECO:0000256" key="2">
    <source>
        <dbReference type="ARBA" id="ARBA00022475"/>
    </source>
</evidence>
<organism evidence="9 10">
    <name type="scientific">Texcoconibacillus texcoconensis</name>
    <dbReference type="NCBI Taxonomy" id="1095777"/>
    <lineage>
        <taxon>Bacteria</taxon>
        <taxon>Bacillati</taxon>
        <taxon>Bacillota</taxon>
        <taxon>Bacilli</taxon>
        <taxon>Bacillales</taxon>
        <taxon>Bacillaceae</taxon>
        <taxon>Texcoconibacillus</taxon>
    </lineage>
</organism>
<dbReference type="InterPro" id="IPR052576">
    <property type="entry name" value="AA_Transporter-Related"/>
</dbReference>
<feature type="transmembrane region" description="Helical" evidence="6">
    <location>
        <begin position="364"/>
        <end position="389"/>
    </location>
</feature>
<reference evidence="9 10" key="1">
    <citation type="submission" date="2020-08" db="EMBL/GenBank/DDBJ databases">
        <title>Genomic Encyclopedia of Type Strains, Phase IV (KMG-IV): sequencing the most valuable type-strain genomes for metagenomic binning, comparative biology and taxonomic classification.</title>
        <authorList>
            <person name="Goeker M."/>
        </authorList>
    </citation>
    <scope>NUCLEOTIDE SEQUENCE [LARGE SCALE GENOMIC DNA]</scope>
    <source>
        <strain evidence="9 10">DSM 24696</strain>
    </source>
</reference>
<dbReference type="EMBL" id="JACHHB010000006">
    <property type="protein sequence ID" value="MBB5173566.1"/>
    <property type="molecule type" value="Genomic_DNA"/>
</dbReference>
<keyword evidence="3 6" id="KW-0812">Transmembrane</keyword>
<evidence type="ECO:0000256" key="6">
    <source>
        <dbReference type="SAM" id="Phobius"/>
    </source>
</evidence>
<dbReference type="Proteomes" id="UP000551878">
    <property type="component" value="Unassembled WGS sequence"/>
</dbReference>
<feature type="transmembrane region" description="Helical" evidence="6">
    <location>
        <begin position="332"/>
        <end position="352"/>
    </location>
</feature>
<feature type="transmembrane region" description="Helical" evidence="6">
    <location>
        <begin position="244"/>
        <end position="273"/>
    </location>
</feature>
<evidence type="ECO:0000256" key="4">
    <source>
        <dbReference type="ARBA" id="ARBA00022989"/>
    </source>
</evidence>
<dbReference type="InterPro" id="IPR018461">
    <property type="entry name" value="Na/H_Antiport_NhaC-like_C"/>
</dbReference>
<dbReference type="Pfam" id="PF03553">
    <property type="entry name" value="Na_H_antiporter"/>
    <property type="match status" value="1"/>
</dbReference>
<dbReference type="PANTHER" id="PTHR37821:SF1">
    <property type="entry name" value="AMINO ACID TRANSPORTER YUIF-RELATED"/>
    <property type="match status" value="1"/>
</dbReference>
<gene>
    <name evidence="9" type="ORF">HNQ41_001753</name>
</gene>
<dbReference type="GO" id="GO:0005886">
    <property type="term" value="C:plasma membrane"/>
    <property type="evidence" value="ECO:0007669"/>
    <property type="project" value="UniProtKB-SubCell"/>
</dbReference>
<feature type="transmembrane region" description="Helical" evidence="6">
    <location>
        <begin position="294"/>
        <end position="312"/>
    </location>
</feature>
<sequence length="442" mass="46657">MNAVIIAVITMLILSLSKVHVVLALLIGALVGGLSAGMGITEAIDIFADGLGANAEVALSYAMLGAFAVAISRTGLPDLMVKAALKIVGKNGETKRKSLSKVFIILVVLILASFSQNVIPVHIAIVPILIPPLLKVFNELFIDRRAMATVLTFGLKAPYILIPAGFGFMFHEIVQESMAESGLPIEMDMIPIAMLLPVAGMVFGLGVALFVTYRKPRTYENKEITDVTEKDQSHFSYDLKSVTFSLIAIIAVLIAQFVTGSMILSALIGLIILYASRSLHISHSEGLMNEGIKMMAFIGFVMIAAGGFAAVIQETGHVEPLVQTVVEWVDGSQALAALLMLIVGLIITMGIGSSFSTVPIIATLFVPLAASLGFSPMATIALIGTASALGDAGSPASDSTLGTTSGLNADGQHHHIWDTCVPTFIHFNIPLIAFGWLAAMIL</sequence>
<feature type="transmembrane region" description="Helical" evidence="6">
    <location>
        <begin position="58"/>
        <end position="81"/>
    </location>
</feature>
<evidence type="ECO:0000259" key="7">
    <source>
        <dbReference type="Pfam" id="PF03553"/>
    </source>
</evidence>